<feature type="non-terminal residue" evidence="2">
    <location>
        <position position="1"/>
    </location>
</feature>
<name>A0A8J7ZBR8_9CYAN</name>
<dbReference type="RefSeq" id="WP_162425557.1">
    <property type="nucleotide sequence ID" value="NZ_WVIE01000069.1"/>
</dbReference>
<feature type="domain" description="DUF4351" evidence="1">
    <location>
        <begin position="35"/>
        <end position="103"/>
    </location>
</feature>
<reference evidence="2" key="1">
    <citation type="submission" date="2019-12" db="EMBL/GenBank/DDBJ databases">
        <title>High-Quality draft genome sequences of three cyanobacteria isolated from the limestone walls of the Old Cathedral of Coimbra.</title>
        <authorList>
            <person name="Tiago I."/>
            <person name="Soares F."/>
            <person name="Portugal A."/>
        </authorList>
    </citation>
    <scope>NUCLEOTIDE SEQUENCE</scope>
    <source>
        <strain evidence="2">A</strain>
    </source>
</reference>
<gene>
    <name evidence="2" type="ORF">GS601_22640</name>
</gene>
<evidence type="ECO:0000313" key="3">
    <source>
        <dbReference type="Proteomes" id="UP000646053"/>
    </source>
</evidence>
<sequence>FEAAVFSQVIRRDVMRESVTYQLILEEGREEGREEERELALERERSLILRQLTKKVGALNESMHDPSRVSLRDRVSSLSIEQLEALGEALLDFADVTDLEAWLAEQS</sequence>
<dbReference type="PANTHER" id="PTHR35586">
    <property type="entry name" value="SLL1691 PROTEIN"/>
    <property type="match status" value="1"/>
</dbReference>
<dbReference type="AlphaFoldDB" id="A0A8J7ZBR8"/>
<keyword evidence="3" id="KW-1185">Reference proteome</keyword>
<proteinExistence type="predicted"/>
<dbReference type="Pfam" id="PF14261">
    <property type="entry name" value="DUF4351"/>
    <property type="match status" value="1"/>
</dbReference>
<dbReference type="PANTHER" id="PTHR35586:SF1">
    <property type="entry name" value="SLL1691 PROTEIN"/>
    <property type="match status" value="1"/>
</dbReference>
<organism evidence="2 3">
    <name type="scientific">Myxacorys almedinensis A</name>
    <dbReference type="NCBI Taxonomy" id="2690445"/>
    <lineage>
        <taxon>Bacteria</taxon>
        <taxon>Bacillati</taxon>
        <taxon>Cyanobacteriota</taxon>
        <taxon>Cyanophyceae</taxon>
        <taxon>Leptolyngbyales</taxon>
        <taxon>Leptolyngbyaceae</taxon>
        <taxon>Myxacorys</taxon>
        <taxon>Myxacorys almedinensis</taxon>
    </lineage>
</organism>
<dbReference type="InterPro" id="IPR025587">
    <property type="entry name" value="DUF4351"/>
</dbReference>
<accession>A0A8J7ZBR8</accession>
<dbReference type="Proteomes" id="UP000646053">
    <property type="component" value="Unassembled WGS sequence"/>
</dbReference>
<evidence type="ECO:0000313" key="2">
    <source>
        <dbReference type="EMBL" id="NDJ20038.1"/>
    </source>
</evidence>
<comment type="caution">
    <text evidence="2">The sequence shown here is derived from an EMBL/GenBank/DDBJ whole genome shotgun (WGS) entry which is preliminary data.</text>
</comment>
<evidence type="ECO:0000259" key="1">
    <source>
        <dbReference type="Pfam" id="PF14261"/>
    </source>
</evidence>
<protein>
    <submittedName>
        <fullName evidence="2">DUF4351 domain-containing protein</fullName>
    </submittedName>
</protein>
<dbReference type="EMBL" id="WVIE01000069">
    <property type="protein sequence ID" value="NDJ20038.1"/>
    <property type="molecule type" value="Genomic_DNA"/>
</dbReference>